<keyword evidence="2" id="KW-1185">Reference proteome</keyword>
<name>A0A8A3PC09_9HELO</name>
<proteinExistence type="predicted"/>
<evidence type="ECO:0000313" key="1">
    <source>
        <dbReference type="EMBL" id="QSZ32627.1"/>
    </source>
</evidence>
<sequence>MAEKEATISASDFHNEFEYIGVLERGDSVKNISELYIKKLEAAAGYPKGANRTPKTKDGINHSEIFYSTNHPALPKKTLMVRSSSLQPEVDHREHASLS</sequence>
<dbReference type="Proteomes" id="UP000672032">
    <property type="component" value="Chromosome 3"/>
</dbReference>
<dbReference type="AlphaFoldDB" id="A0A8A3PC09"/>
<gene>
    <name evidence="1" type="ORF">DSL72_002206</name>
</gene>
<evidence type="ECO:0000313" key="2">
    <source>
        <dbReference type="Proteomes" id="UP000672032"/>
    </source>
</evidence>
<organism evidence="1 2">
    <name type="scientific">Monilinia vaccinii-corymbosi</name>
    <dbReference type="NCBI Taxonomy" id="61207"/>
    <lineage>
        <taxon>Eukaryota</taxon>
        <taxon>Fungi</taxon>
        <taxon>Dikarya</taxon>
        <taxon>Ascomycota</taxon>
        <taxon>Pezizomycotina</taxon>
        <taxon>Leotiomycetes</taxon>
        <taxon>Helotiales</taxon>
        <taxon>Sclerotiniaceae</taxon>
        <taxon>Monilinia</taxon>
    </lineage>
</organism>
<protein>
    <submittedName>
        <fullName evidence="1">Uncharacterized protein</fullName>
    </submittedName>
</protein>
<reference evidence="1" key="1">
    <citation type="submission" date="2020-10" db="EMBL/GenBank/DDBJ databases">
        <title>Genome Sequence of Monilinia vaccinii-corymbosi Sheds Light on Mummy Berry Disease Infection of Blueberry and Mating Type.</title>
        <authorList>
            <person name="Yow A.G."/>
            <person name="Zhang Y."/>
            <person name="Bansal K."/>
            <person name="Eacker S.M."/>
            <person name="Sullivan S."/>
            <person name="Liachko I."/>
            <person name="Cubeta M.A."/>
            <person name="Rollins J.A."/>
            <person name="Ashrafi H."/>
        </authorList>
    </citation>
    <scope>NUCLEOTIDE SEQUENCE</scope>
    <source>
        <strain evidence="1">RL-1</strain>
    </source>
</reference>
<accession>A0A8A3PC09</accession>
<dbReference type="EMBL" id="CP063407">
    <property type="protein sequence ID" value="QSZ32627.1"/>
    <property type="molecule type" value="Genomic_DNA"/>
</dbReference>